<evidence type="ECO:0000313" key="3">
    <source>
        <dbReference type="Proteomes" id="UP000244090"/>
    </source>
</evidence>
<dbReference type="Gene3D" id="1.25.40.10">
    <property type="entry name" value="Tetratricopeptide repeat domain"/>
    <property type="match status" value="1"/>
</dbReference>
<dbReference type="SUPFAM" id="SSF48452">
    <property type="entry name" value="TPR-like"/>
    <property type="match status" value="1"/>
</dbReference>
<keyword evidence="3" id="KW-1185">Reference proteome</keyword>
<evidence type="ECO:0000313" key="2">
    <source>
        <dbReference type="EMBL" id="PTX62905.1"/>
    </source>
</evidence>
<dbReference type="OrthoDB" id="1198805at2"/>
<feature type="chain" id="PRO_5015642479" description="Tetratricopeptide repeat protein" evidence="1">
    <location>
        <begin position="19"/>
        <end position="394"/>
    </location>
</feature>
<proteinExistence type="predicted"/>
<evidence type="ECO:0000256" key="1">
    <source>
        <dbReference type="SAM" id="SignalP"/>
    </source>
</evidence>
<evidence type="ECO:0008006" key="4">
    <source>
        <dbReference type="Google" id="ProtNLM"/>
    </source>
</evidence>
<dbReference type="InterPro" id="IPR011990">
    <property type="entry name" value="TPR-like_helical_dom_sf"/>
</dbReference>
<organism evidence="2 3">
    <name type="scientific">Kordia periserrulae</name>
    <dbReference type="NCBI Taxonomy" id="701523"/>
    <lineage>
        <taxon>Bacteria</taxon>
        <taxon>Pseudomonadati</taxon>
        <taxon>Bacteroidota</taxon>
        <taxon>Flavobacteriia</taxon>
        <taxon>Flavobacteriales</taxon>
        <taxon>Flavobacteriaceae</taxon>
        <taxon>Kordia</taxon>
    </lineage>
</organism>
<feature type="signal peptide" evidence="1">
    <location>
        <begin position="1"/>
        <end position="18"/>
    </location>
</feature>
<name>A0A2T6C3M8_9FLAO</name>
<keyword evidence="1" id="KW-0732">Signal</keyword>
<gene>
    <name evidence="2" type="ORF">C8N46_102306</name>
</gene>
<comment type="caution">
    <text evidence="2">The sequence shown here is derived from an EMBL/GenBank/DDBJ whole genome shotgun (WGS) entry which is preliminary data.</text>
</comment>
<dbReference type="AlphaFoldDB" id="A0A2T6C3M8"/>
<sequence length="394" mass="46849">MKKCISCLLFLYSFLLFSQETNESYIKNTDENDKKVIALGEALSASFYEEELSSFFIDNFDIESFAKKALSINEKVNESNALDEFNNTFGKDYFLERFEQFPETIRADIENGASYSIVNFYYHLDEKKYHLLFRLFTEGEGINYHDYQLGYKDDKFVLQDVFVYFTGQYFSETYKDLYSLTIPSDDVEANKNRLKSLLFFRLYRNLIAKKKYKEIFALLNTLEGEFTTKKIYYITKIKIATQINEVFQLEAIDELLKAFPNDIASRLMAVDYYIMLKDYNTTMLLLDDLQATTEDLFIEYIRANVAWEFEDYELAEKAYATTIKEYPDFENAKLNLLYLYDFLEKHEDNIVLLNSMIESEEYLKKDLIDFIDDSENEFINLPKARIYNKWKKQK</sequence>
<protein>
    <recommendedName>
        <fullName evidence="4">Tetratricopeptide repeat protein</fullName>
    </recommendedName>
</protein>
<dbReference type="Proteomes" id="UP000244090">
    <property type="component" value="Unassembled WGS sequence"/>
</dbReference>
<dbReference type="EMBL" id="QBKT01000002">
    <property type="protein sequence ID" value="PTX62905.1"/>
    <property type="molecule type" value="Genomic_DNA"/>
</dbReference>
<accession>A0A2T6C3M8</accession>
<dbReference type="RefSeq" id="WP_146169741.1">
    <property type="nucleotide sequence ID" value="NZ_QBKT01000002.1"/>
</dbReference>
<reference evidence="2 3" key="1">
    <citation type="submission" date="2018-04" db="EMBL/GenBank/DDBJ databases">
        <title>Genomic Encyclopedia of Archaeal and Bacterial Type Strains, Phase II (KMG-II): from individual species to whole genera.</title>
        <authorList>
            <person name="Goeker M."/>
        </authorList>
    </citation>
    <scope>NUCLEOTIDE SEQUENCE [LARGE SCALE GENOMIC DNA]</scope>
    <source>
        <strain evidence="2 3">DSM 25731</strain>
    </source>
</reference>